<evidence type="ECO:0000256" key="1">
    <source>
        <dbReference type="SAM" id="MobiDB-lite"/>
    </source>
</evidence>
<organism evidence="2 3">
    <name type="scientific">Elasticomyces elasticus</name>
    <dbReference type="NCBI Taxonomy" id="574655"/>
    <lineage>
        <taxon>Eukaryota</taxon>
        <taxon>Fungi</taxon>
        <taxon>Dikarya</taxon>
        <taxon>Ascomycota</taxon>
        <taxon>Pezizomycotina</taxon>
        <taxon>Dothideomycetes</taxon>
        <taxon>Dothideomycetidae</taxon>
        <taxon>Mycosphaerellales</taxon>
        <taxon>Teratosphaeriaceae</taxon>
        <taxon>Elasticomyces</taxon>
    </lineage>
</organism>
<reference evidence="2" key="1">
    <citation type="submission" date="2023-08" db="EMBL/GenBank/DDBJ databases">
        <title>Black Yeasts Isolated from many extreme environments.</title>
        <authorList>
            <person name="Coleine C."/>
            <person name="Stajich J.E."/>
            <person name="Selbmann L."/>
        </authorList>
    </citation>
    <scope>NUCLEOTIDE SEQUENCE</scope>
    <source>
        <strain evidence="2">CCFEE 5810</strain>
    </source>
</reference>
<sequence length="207" mass="23160">MPPKKKARTEAPPKKRKAVPDKGGKHDRCNPAGHERGYCFVGNTPIPQKIRDIRDAVLLYVDGPSGFPDRDKLFLVGGEGLWFRVDGIIKDTGVAEELSRFAGNLRLFSGHLWAKLLTRSSFWKYHWANPQPEAWPECDREPFTLMVARKDPPAGTVTECHGDMEVANRLRGPVYRPTLAQTSPADLDTEPQQAEEQSDQVTPEVSS</sequence>
<evidence type="ECO:0000313" key="3">
    <source>
        <dbReference type="Proteomes" id="UP001310594"/>
    </source>
</evidence>
<accession>A0AAN7W7J5</accession>
<dbReference type="Proteomes" id="UP001310594">
    <property type="component" value="Unassembled WGS sequence"/>
</dbReference>
<feature type="compositionally biased region" description="Polar residues" evidence="1">
    <location>
        <begin position="179"/>
        <end position="207"/>
    </location>
</feature>
<feature type="region of interest" description="Disordered" evidence="1">
    <location>
        <begin position="169"/>
        <end position="207"/>
    </location>
</feature>
<feature type="compositionally biased region" description="Basic and acidic residues" evidence="1">
    <location>
        <begin position="8"/>
        <end position="30"/>
    </location>
</feature>
<protein>
    <submittedName>
        <fullName evidence="2">Uncharacterized protein</fullName>
    </submittedName>
</protein>
<comment type="caution">
    <text evidence="2">The sequence shown here is derived from an EMBL/GenBank/DDBJ whole genome shotgun (WGS) entry which is preliminary data.</text>
</comment>
<dbReference type="AlphaFoldDB" id="A0AAN7W7J5"/>
<feature type="region of interest" description="Disordered" evidence="1">
    <location>
        <begin position="1"/>
        <end position="30"/>
    </location>
</feature>
<name>A0AAN7W7J5_9PEZI</name>
<proteinExistence type="predicted"/>
<evidence type="ECO:0000313" key="2">
    <source>
        <dbReference type="EMBL" id="KAK5696496.1"/>
    </source>
</evidence>
<dbReference type="EMBL" id="JAVRQU010000012">
    <property type="protein sequence ID" value="KAK5696496.1"/>
    <property type="molecule type" value="Genomic_DNA"/>
</dbReference>
<gene>
    <name evidence="2" type="ORF">LTR97_007798</name>
</gene>